<dbReference type="PANTHER" id="PTHR32282:SF33">
    <property type="entry name" value="PEPTIDOGLYCAN GLYCOSYLTRANSFERASE"/>
    <property type="match status" value="1"/>
</dbReference>
<evidence type="ECO:0000256" key="7">
    <source>
        <dbReference type="ARBA" id="ARBA00022801"/>
    </source>
</evidence>
<comment type="catalytic activity">
    <reaction evidence="13">
        <text>[GlcNAc-(1-&gt;4)-Mur2Ac(oyl-L-Ala-gamma-D-Glu-L-Lys-D-Ala-D-Ala)](n)-di-trans,octa-cis-undecaprenyl diphosphate + beta-D-GlcNAc-(1-&gt;4)-Mur2Ac(oyl-L-Ala-gamma-D-Glu-L-Lys-D-Ala-D-Ala)-di-trans,octa-cis-undecaprenyl diphosphate = [GlcNAc-(1-&gt;4)-Mur2Ac(oyl-L-Ala-gamma-D-Glu-L-Lys-D-Ala-D-Ala)](n+1)-di-trans,octa-cis-undecaprenyl diphosphate + di-trans,octa-cis-undecaprenyl diphosphate + H(+)</text>
        <dbReference type="Rhea" id="RHEA:23708"/>
        <dbReference type="Rhea" id="RHEA-COMP:9602"/>
        <dbReference type="Rhea" id="RHEA-COMP:9603"/>
        <dbReference type="ChEBI" id="CHEBI:15378"/>
        <dbReference type="ChEBI" id="CHEBI:58405"/>
        <dbReference type="ChEBI" id="CHEBI:60033"/>
        <dbReference type="ChEBI" id="CHEBI:78435"/>
        <dbReference type="EC" id="2.4.99.28"/>
    </reaction>
</comment>
<dbReference type="GO" id="GO:0009002">
    <property type="term" value="F:serine-type D-Ala-D-Ala carboxypeptidase activity"/>
    <property type="evidence" value="ECO:0007669"/>
    <property type="project" value="UniProtKB-EC"/>
</dbReference>
<dbReference type="GO" id="GO:0008955">
    <property type="term" value="F:peptidoglycan glycosyltransferase activity"/>
    <property type="evidence" value="ECO:0007669"/>
    <property type="project" value="UniProtKB-EC"/>
</dbReference>
<dbReference type="GO" id="GO:0006508">
    <property type="term" value="P:proteolysis"/>
    <property type="evidence" value="ECO:0007669"/>
    <property type="project" value="UniProtKB-KW"/>
</dbReference>
<evidence type="ECO:0000256" key="4">
    <source>
        <dbReference type="ARBA" id="ARBA00022670"/>
    </source>
</evidence>
<evidence type="ECO:0000256" key="5">
    <source>
        <dbReference type="ARBA" id="ARBA00022676"/>
    </source>
</evidence>
<keyword evidence="8" id="KW-0133">Cell shape</keyword>
<keyword evidence="6" id="KW-0808">Transferase</keyword>
<feature type="region of interest" description="Disordered" evidence="14">
    <location>
        <begin position="674"/>
        <end position="707"/>
    </location>
</feature>
<dbReference type="PANTHER" id="PTHR32282">
    <property type="entry name" value="BINDING PROTEIN TRANSPEPTIDASE, PUTATIVE-RELATED"/>
    <property type="match status" value="1"/>
</dbReference>
<dbReference type="Proteomes" id="UP000189004">
    <property type="component" value="Unassembled WGS sequence"/>
</dbReference>
<keyword evidence="7" id="KW-0378">Hydrolase</keyword>
<dbReference type="SUPFAM" id="SSF53955">
    <property type="entry name" value="Lysozyme-like"/>
    <property type="match status" value="1"/>
</dbReference>
<proteinExistence type="inferred from homology"/>
<dbReference type="InterPro" id="IPR012338">
    <property type="entry name" value="Beta-lactam/transpept-like"/>
</dbReference>
<comment type="catalytic activity">
    <reaction evidence="12">
        <text>Preferential cleavage: (Ac)2-L-Lys-D-Ala-|-D-Ala. Also transpeptidation of peptidyl-alanyl moieties that are N-acyl substituents of D-alanine.</text>
        <dbReference type="EC" id="3.4.16.4"/>
    </reaction>
</comment>
<dbReference type="InterPro" id="IPR001460">
    <property type="entry name" value="PCN-bd_Tpept"/>
</dbReference>
<keyword evidence="11" id="KW-0961">Cell wall biogenesis/degradation</keyword>
<dbReference type="Gene3D" id="3.40.710.10">
    <property type="entry name" value="DD-peptidase/beta-lactamase superfamily"/>
    <property type="match status" value="1"/>
</dbReference>
<keyword evidence="15" id="KW-1133">Transmembrane helix</keyword>
<dbReference type="GO" id="GO:0008360">
    <property type="term" value="P:regulation of cell shape"/>
    <property type="evidence" value="ECO:0007669"/>
    <property type="project" value="UniProtKB-KW"/>
</dbReference>
<evidence type="ECO:0000256" key="6">
    <source>
        <dbReference type="ARBA" id="ARBA00022679"/>
    </source>
</evidence>
<evidence type="ECO:0000256" key="10">
    <source>
        <dbReference type="ARBA" id="ARBA00023268"/>
    </source>
</evidence>
<feature type="compositionally biased region" description="Acidic residues" evidence="14">
    <location>
        <begin position="674"/>
        <end position="683"/>
    </location>
</feature>
<evidence type="ECO:0000256" key="14">
    <source>
        <dbReference type="SAM" id="MobiDB-lite"/>
    </source>
</evidence>
<evidence type="ECO:0000313" key="18">
    <source>
        <dbReference type="EMBL" id="OOC52639.1"/>
    </source>
</evidence>
<protein>
    <submittedName>
        <fullName evidence="18">Peptidase</fullName>
    </submittedName>
</protein>
<keyword evidence="5" id="KW-0328">Glycosyltransferase</keyword>
<keyword evidence="3" id="KW-0121">Carboxypeptidase</keyword>
<dbReference type="STRING" id="501010.NOSIN_01330"/>
<dbReference type="InterPro" id="IPR001264">
    <property type="entry name" value="Glyco_trans_51"/>
</dbReference>
<evidence type="ECO:0000259" key="17">
    <source>
        <dbReference type="Pfam" id="PF00912"/>
    </source>
</evidence>
<keyword evidence="15" id="KW-0472">Membrane</keyword>
<dbReference type="InterPro" id="IPR023346">
    <property type="entry name" value="Lysozyme-like_dom_sf"/>
</dbReference>
<keyword evidence="10" id="KW-0511">Multifunctional enzyme</keyword>
<dbReference type="AlphaFoldDB" id="A0A1V3BWK3"/>
<comment type="similarity">
    <text evidence="1">In the C-terminal section; belongs to the transpeptidase family.</text>
</comment>
<dbReference type="GO" id="GO:0009252">
    <property type="term" value="P:peptidoglycan biosynthetic process"/>
    <property type="evidence" value="ECO:0007669"/>
    <property type="project" value="UniProtKB-KW"/>
</dbReference>
<evidence type="ECO:0000256" key="8">
    <source>
        <dbReference type="ARBA" id="ARBA00022960"/>
    </source>
</evidence>
<dbReference type="GO" id="GO:0008658">
    <property type="term" value="F:penicillin binding"/>
    <property type="evidence" value="ECO:0007669"/>
    <property type="project" value="InterPro"/>
</dbReference>
<evidence type="ECO:0000256" key="3">
    <source>
        <dbReference type="ARBA" id="ARBA00022645"/>
    </source>
</evidence>
<dbReference type="GO" id="GO:0030288">
    <property type="term" value="C:outer membrane-bounded periplasmic space"/>
    <property type="evidence" value="ECO:0007669"/>
    <property type="project" value="TreeGrafter"/>
</dbReference>
<comment type="similarity">
    <text evidence="2">In the N-terminal section; belongs to the glycosyltransferase 51 family.</text>
</comment>
<evidence type="ECO:0000256" key="2">
    <source>
        <dbReference type="ARBA" id="ARBA00007739"/>
    </source>
</evidence>
<keyword evidence="15" id="KW-0812">Transmembrane</keyword>
<dbReference type="SUPFAM" id="SSF56601">
    <property type="entry name" value="beta-lactamase/transpeptidase-like"/>
    <property type="match status" value="1"/>
</dbReference>
<gene>
    <name evidence="18" type="ORF">NOSIN_01330</name>
</gene>
<reference evidence="19" key="1">
    <citation type="submission" date="2016-08" db="EMBL/GenBank/DDBJ databases">
        <authorList>
            <person name="Tokovenko B."/>
            <person name="Kalinowski J."/>
        </authorList>
    </citation>
    <scope>NUCLEOTIDE SEQUENCE [LARGE SCALE GENOMIC DNA]</scope>
    <source>
        <strain evidence="19">UTMC102</strain>
    </source>
</reference>
<evidence type="ECO:0000256" key="1">
    <source>
        <dbReference type="ARBA" id="ARBA00007090"/>
    </source>
</evidence>
<feature type="domain" description="Penicillin-binding protein transpeptidase" evidence="16">
    <location>
        <begin position="369"/>
        <end position="626"/>
    </location>
</feature>
<evidence type="ECO:0000259" key="16">
    <source>
        <dbReference type="Pfam" id="PF00905"/>
    </source>
</evidence>
<keyword evidence="4" id="KW-0645">Protease</keyword>
<dbReference type="InterPro" id="IPR036950">
    <property type="entry name" value="PBP_transglycosylase"/>
</dbReference>
<dbReference type="Gene3D" id="1.10.3810.10">
    <property type="entry name" value="Biosynthetic peptidoglycan transglycosylase-like"/>
    <property type="match status" value="1"/>
</dbReference>
<evidence type="ECO:0000256" key="15">
    <source>
        <dbReference type="SAM" id="Phobius"/>
    </source>
</evidence>
<evidence type="ECO:0000256" key="11">
    <source>
        <dbReference type="ARBA" id="ARBA00023316"/>
    </source>
</evidence>
<dbReference type="EMBL" id="MCOK01000001">
    <property type="protein sequence ID" value="OOC52639.1"/>
    <property type="molecule type" value="Genomic_DNA"/>
</dbReference>
<evidence type="ECO:0000256" key="13">
    <source>
        <dbReference type="ARBA" id="ARBA00049902"/>
    </source>
</evidence>
<keyword evidence="9" id="KW-0573">Peptidoglycan synthesis</keyword>
<organism evidence="18 19">
    <name type="scientific">Nocardiopsis sinuspersici</name>
    <dbReference type="NCBI Taxonomy" id="501010"/>
    <lineage>
        <taxon>Bacteria</taxon>
        <taxon>Bacillati</taxon>
        <taxon>Actinomycetota</taxon>
        <taxon>Actinomycetes</taxon>
        <taxon>Streptosporangiales</taxon>
        <taxon>Nocardiopsidaceae</taxon>
        <taxon>Nocardiopsis</taxon>
    </lineage>
</organism>
<feature type="domain" description="Glycosyl transferase family 51" evidence="17">
    <location>
        <begin position="84"/>
        <end position="267"/>
    </location>
</feature>
<feature type="transmembrane region" description="Helical" evidence="15">
    <location>
        <begin position="24"/>
        <end position="47"/>
    </location>
</feature>
<dbReference type="Pfam" id="PF00912">
    <property type="entry name" value="Transgly"/>
    <property type="match status" value="1"/>
</dbReference>
<comment type="caution">
    <text evidence="18">The sequence shown here is derived from an EMBL/GenBank/DDBJ whole genome shotgun (WGS) entry which is preliminary data.</text>
</comment>
<dbReference type="InterPro" id="IPR050396">
    <property type="entry name" value="Glycosyltr_51/Transpeptidase"/>
</dbReference>
<name>A0A1V3BWK3_9ACTN</name>
<dbReference type="GO" id="GO:0071555">
    <property type="term" value="P:cell wall organization"/>
    <property type="evidence" value="ECO:0007669"/>
    <property type="project" value="UniProtKB-KW"/>
</dbReference>
<evidence type="ECO:0000256" key="9">
    <source>
        <dbReference type="ARBA" id="ARBA00022984"/>
    </source>
</evidence>
<evidence type="ECO:0000313" key="19">
    <source>
        <dbReference type="Proteomes" id="UP000189004"/>
    </source>
</evidence>
<evidence type="ECO:0000256" key="12">
    <source>
        <dbReference type="ARBA" id="ARBA00034000"/>
    </source>
</evidence>
<dbReference type="FunFam" id="1.10.3810.10:FF:000001">
    <property type="entry name" value="Penicillin-binding protein 1A"/>
    <property type="match status" value="1"/>
</dbReference>
<dbReference type="Pfam" id="PF00905">
    <property type="entry name" value="Transpeptidase"/>
    <property type="match status" value="1"/>
</dbReference>
<sequence>MSRRVAVLRGRLAEPVPGGTRKDVLLRLTGTSAVAGLLSAALVMPWVGGAGLVARDSAAAFMDMSGNLEIQPLAERVLLTDADGDPIAEVAERERDVVPLDEMSPWAPAALMAIEDERFYEHGGLDLRGTFRAAVRTAMGNTQGGSTITQQYVKNLLIEQADGEEEVEDATAQTLGRKVQELRYAVDIEERLTKDEIMEGYLNLAYFGQNAYGIEIAARRYFSVPASELDPAQAATLAGMVRAPSYYDPITRPEAATKRRNMVLDRMVDTGYLEAQEAEKYKAQELKVDVTPRGGSCFHSEQPFFCDYVMHWLRDSDALADTQEERDKILERGGITVRTTLDTDMQKAAEKAIKKYVPGDESTKFAAEVLVEPGTGRVRAMAQNMSYGFDEEPGNTSINLAVDKDDGGSHGYQAGSTFKPFTLAAALDAGLGYGTSFNSPESTSVSGMRNCEGGRMATWNVSNAGESSGGTHNMVSGTKGSVNTYFAQLQERVGLCETAQMAEKLGIHRADGAELGVWNSFTLGDQEVSPLTLAGAYATFASRGTHCEPTPVTSIRFEGEDGRKVEVKPDCEKVIETKVADGVSHLLQQTFKGGTTNGLGIGRPAAAKTGTTDSAAYAWFAGYTPNLVGTVAVGDIRGGEQHPLQNVKIGDRYYGMVYGATLPGPIWQATMEEAVDELPEEDFAPSPKTFGDPSPGRPSGSGDGGDA</sequence>
<keyword evidence="19" id="KW-1185">Reference proteome</keyword>
<accession>A0A1V3BWK3</accession>